<dbReference type="PANTHER" id="PTHR12766:SF7">
    <property type="entry name" value="DEATH DOMAIN-ASSOCIATED PROTEIN 6"/>
    <property type="match status" value="1"/>
</dbReference>
<feature type="compositionally biased region" description="Basic and acidic residues" evidence="10">
    <location>
        <begin position="583"/>
        <end position="592"/>
    </location>
</feature>
<dbReference type="GO" id="GO:0042393">
    <property type="term" value="F:histone binding"/>
    <property type="evidence" value="ECO:0007669"/>
    <property type="project" value="InterPro"/>
</dbReference>
<gene>
    <name evidence="12" type="ORF">TCAL_17410</name>
</gene>
<evidence type="ECO:0000256" key="1">
    <source>
        <dbReference type="ARBA" id="ARBA00004123"/>
    </source>
</evidence>
<feature type="compositionally biased region" description="Polar residues" evidence="10">
    <location>
        <begin position="26"/>
        <end position="36"/>
    </location>
</feature>
<dbReference type="InterPro" id="IPR046378">
    <property type="entry name" value="DAXX_histone-bd"/>
</dbReference>
<dbReference type="Gene3D" id="1.10.8.810">
    <property type="entry name" value="Daxx helical bundle domain"/>
    <property type="match status" value="1"/>
</dbReference>
<feature type="compositionally biased region" description="Polar residues" evidence="10">
    <location>
        <begin position="65"/>
        <end position="79"/>
    </location>
</feature>
<dbReference type="EMBL" id="VCGU01000009">
    <property type="protein sequence ID" value="TRY71225.1"/>
    <property type="molecule type" value="Genomic_DNA"/>
</dbReference>
<feature type="region of interest" description="Disordered" evidence="10">
    <location>
        <begin position="1"/>
        <end position="85"/>
    </location>
</feature>
<keyword evidence="9" id="KW-0539">Nucleus</keyword>
<evidence type="ECO:0000313" key="13">
    <source>
        <dbReference type="Proteomes" id="UP000318571"/>
    </source>
</evidence>
<dbReference type="GO" id="GO:0016605">
    <property type="term" value="C:PML body"/>
    <property type="evidence" value="ECO:0007669"/>
    <property type="project" value="TreeGrafter"/>
</dbReference>
<comment type="caution">
    <text evidence="12">The sequence shown here is derived from an EMBL/GenBank/DDBJ whole genome shotgun (WGS) entry which is preliminary data.</text>
</comment>
<dbReference type="InterPro" id="IPR038298">
    <property type="entry name" value="Daxx_N_sf"/>
</dbReference>
<dbReference type="OMA" id="EDMEHEV"/>
<evidence type="ECO:0000256" key="8">
    <source>
        <dbReference type="ARBA" id="ARBA00023186"/>
    </source>
</evidence>
<feature type="region of interest" description="Disordered" evidence="10">
    <location>
        <begin position="343"/>
        <end position="373"/>
    </location>
</feature>
<dbReference type="AlphaFoldDB" id="A0A553P0K9"/>
<evidence type="ECO:0000256" key="9">
    <source>
        <dbReference type="ARBA" id="ARBA00023242"/>
    </source>
</evidence>
<proteinExistence type="predicted"/>
<comment type="subcellular location">
    <subcellularLocation>
        <location evidence="2">Chromosome</location>
    </subcellularLocation>
    <subcellularLocation>
        <location evidence="3">Cytoplasm</location>
    </subcellularLocation>
    <subcellularLocation>
        <location evidence="1">Nucleus</location>
    </subcellularLocation>
</comment>
<keyword evidence="5" id="KW-0963">Cytoplasm</keyword>
<name>A0A553P0K9_TIGCA</name>
<dbReference type="GO" id="GO:0006915">
    <property type="term" value="P:apoptotic process"/>
    <property type="evidence" value="ECO:0007669"/>
    <property type="project" value="UniProtKB-KW"/>
</dbReference>
<dbReference type="PANTHER" id="PTHR12766">
    <property type="entry name" value="DEATH DOMAIN-ASSOCIATED PROTEIN 6 DAXX"/>
    <property type="match status" value="1"/>
</dbReference>
<feature type="compositionally biased region" description="Polar residues" evidence="10">
    <location>
        <begin position="44"/>
        <end position="53"/>
    </location>
</feature>
<dbReference type="Proteomes" id="UP000318571">
    <property type="component" value="Chromosome 9"/>
</dbReference>
<dbReference type="GO" id="GO:0003714">
    <property type="term" value="F:transcription corepressor activity"/>
    <property type="evidence" value="ECO:0007669"/>
    <property type="project" value="TreeGrafter"/>
</dbReference>
<dbReference type="GO" id="GO:0003713">
    <property type="term" value="F:transcription coactivator activity"/>
    <property type="evidence" value="ECO:0007669"/>
    <property type="project" value="TreeGrafter"/>
</dbReference>
<dbReference type="GO" id="GO:0005737">
    <property type="term" value="C:cytoplasm"/>
    <property type="evidence" value="ECO:0007669"/>
    <property type="project" value="UniProtKB-SubCell"/>
</dbReference>
<feature type="compositionally biased region" description="Acidic residues" evidence="10">
    <location>
        <begin position="593"/>
        <end position="602"/>
    </location>
</feature>
<dbReference type="InterPro" id="IPR046426">
    <property type="entry name" value="DAXX_histone-bd_sf"/>
</dbReference>
<evidence type="ECO:0000256" key="4">
    <source>
        <dbReference type="ARBA" id="ARBA00022454"/>
    </source>
</evidence>
<dbReference type="Gene3D" id="1.20.58.2170">
    <property type="match status" value="1"/>
</dbReference>
<feature type="domain" description="Daxx histone-binding" evidence="11">
    <location>
        <begin position="499"/>
        <end position="580"/>
    </location>
</feature>
<accession>A0A553P0K9</accession>
<feature type="compositionally biased region" description="Polar residues" evidence="10">
    <location>
        <begin position="346"/>
        <end position="355"/>
    </location>
</feature>
<evidence type="ECO:0000256" key="6">
    <source>
        <dbReference type="ARBA" id="ARBA00022703"/>
    </source>
</evidence>
<keyword evidence="13" id="KW-1185">Reference proteome</keyword>
<keyword evidence="7" id="KW-0175">Coiled coil</keyword>
<evidence type="ECO:0000256" key="3">
    <source>
        <dbReference type="ARBA" id="ARBA00004496"/>
    </source>
</evidence>
<keyword evidence="8" id="KW-0143">Chaperone</keyword>
<reference evidence="12 13" key="1">
    <citation type="journal article" date="2018" name="Nat. Ecol. Evol.">
        <title>Genomic signatures of mitonuclear coevolution across populations of Tigriopus californicus.</title>
        <authorList>
            <person name="Barreto F.S."/>
            <person name="Watson E.T."/>
            <person name="Lima T.G."/>
            <person name="Willett C.S."/>
            <person name="Edmands S."/>
            <person name="Li W."/>
            <person name="Burton R.S."/>
        </authorList>
    </citation>
    <scope>NUCLEOTIDE SEQUENCE [LARGE SCALE GENOMIC DNA]</scope>
    <source>
        <strain evidence="12 13">San Diego</strain>
    </source>
</reference>
<sequence length="657" mass="72978">MAMADTSVVVLSSDDETAANIPPPDSMSSQIQTTDSLPGAGAPTQETHPSKASSLVKCEPPSDLVSVTKNKGTKSTSAKSVKAQKDPQLHISIAKVYSLCGQSNGTEVKIVVPEKKKTASYQSRVRPKSSMKRSLVQSMEPEIICLDDDDTNQGSEDLAGHPLLVARPPQKIRKLTPTGSVSSDIQSSIPPAKIVPCNQSKTVKTEIDLPPIHQIALGNVSIHPIVVLDGDDEEPMPKSEDDLKPPAPFDPVENAIEACRLVLPTDEFTSVVKKFKKRIKNIPPGLLENEKFAKFVQERETKIRSDSKNIYIHIKELLDELKRVGCSGSKTDTKRRIIPESIPNGKEQSQVTTTVPGDDEPVPSTSASISVDTVPEKSLTKTKEVSSSHLLKLTEAQKKLHKAITRLEESECDLEADEDSNYLKLSRFKARFLKINRKIAECLKLNPTLERRQDKRFKCQGSRILEVNVKIEKWVNRAKKANREFFPDFADIVKLIESVNQEKNLCLSKSQILDEAKESFIAVGRTLKAQRVHDDMEDLDSYLSEDILPMTDEPEDLKRQLDENLQLGKDNLNRVFDDFVRKEVDSGEKPEEVQDEDVDNESSNEINNSGQEDMEHEVSSEATTENPTVLEEPTSKADLSAPLEKTSFEDTNPIKSN</sequence>
<protein>
    <recommendedName>
        <fullName evidence="11">Daxx histone-binding domain-containing protein</fullName>
    </recommendedName>
</protein>
<evidence type="ECO:0000256" key="5">
    <source>
        <dbReference type="ARBA" id="ARBA00022490"/>
    </source>
</evidence>
<dbReference type="GO" id="GO:0050681">
    <property type="term" value="F:nuclear androgen receptor binding"/>
    <property type="evidence" value="ECO:0007669"/>
    <property type="project" value="TreeGrafter"/>
</dbReference>
<evidence type="ECO:0000256" key="10">
    <source>
        <dbReference type="SAM" id="MobiDB-lite"/>
    </source>
</evidence>
<evidence type="ECO:0000256" key="2">
    <source>
        <dbReference type="ARBA" id="ARBA00004286"/>
    </source>
</evidence>
<dbReference type="STRING" id="6832.A0A553P0K9"/>
<evidence type="ECO:0000313" key="12">
    <source>
        <dbReference type="EMBL" id="TRY71225.1"/>
    </source>
</evidence>
<dbReference type="OrthoDB" id="7492809at2759"/>
<evidence type="ECO:0000259" key="11">
    <source>
        <dbReference type="Pfam" id="PF20920"/>
    </source>
</evidence>
<dbReference type="GO" id="GO:0005694">
    <property type="term" value="C:chromosome"/>
    <property type="evidence" value="ECO:0007669"/>
    <property type="project" value="UniProtKB-SubCell"/>
</dbReference>
<keyword evidence="4" id="KW-0158">Chromosome</keyword>
<dbReference type="Pfam" id="PF20920">
    <property type="entry name" value="DAXX_hist_bd"/>
    <property type="match status" value="1"/>
</dbReference>
<feature type="region of interest" description="Disordered" evidence="10">
    <location>
        <begin position="583"/>
        <end position="657"/>
    </location>
</feature>
<evidence type="ECO:0000256" key="7">
    <source>
        <dbReference type="ARBA" id="ARBA00023054"/>
    </source>
</evidence>
<keyword evidence="6" id="KW-0053">Apoptosis</keyword>
<organism evidence="12 13">
    <name type="scientific">Tigriopus californicus</name>
    <name type="common">Marine copepod</name>
    <dbReference type="NCBI Taxonomy" id="6832"/>
    <lineage>
        <taxon>Eukaryota</taxon>
        <taxon>Metazoa</taxon>
        <taxon>Ecdysozoa</taxon>
        <taxon>Arthropoda</taxon>
        <taxon>Crustacea</taxon>
        <taxon>Multicrustacea</taxon>
        <taxon>Hexanauplia</taxon>
        <taxon>Copepoda</taxon>
        <taxon>Harpacticoida</taxon>
        <taxon>Harpacticidae</taxon>
        <taxon>Tigriopus</taxon>
    </lineage>
</organism>